<dbReference type="InterPro" id="IPR012337">
    <property type="entry name" value="RNaseH-like_sf"/>
</dbReference>
<dbReference type="CDD" id="cd06139">
    <property type="entry name" value="DNA_polA_I_Ecoli_like_exo"/>
    <property type="match status" value="1"/>
</dbReference>
<feature type="domain" description="5'-3' exonuclease" evidence="18">
    <location>
        <begin position="12"/>
        <end position="286"/>
    </location>
</feature>
<comment type="catalytic activity">
    <reaction evidence="14 16">
        <text>DNA(n) + a 2'-deoxyribonucleoside 5'-triphosphate = DNA(n+1) + diphosphate</text>
        <dbReference type="Rhea" id="RHEA:22508"/>
        <dbReference type="Rhea" id="RHEA-COMP:17339"/>
        <dbReference type="Rhea" id="RHEA-COMP:17340"/>
        <dbReference type="ChEBI" id="CHEBI:33019"/>
        <dbReference type="ChEBI" id="CHEBI:61560"/>
        <dbReference type="ChEBI" id="CHEBI:173112"/>
        <dbReference type="EC" id="2.7.7.7"/>
    </reaction>
</comment>
<evidence type="ECO:0000313" key="20">
    <source>
        <dbReference type="EMBL" id="PZD72592.1"/>
    </source>
</evidence>
<keyword evidence="7" id="KW-0540">Nuclease</keyword>
<evidence type="ECO:0000256" key="5">
    <source>
        <dbReference type="ARBA" id="ARBA00022695"/>
    </source>
</evidence>
<dbReference type="InterPro" id="IPR008918">
    <property type="entry name" value="HhH2"/>
</dbReference>
<dbReference type="NCBIfam" id="TIGR00593">
    <property type="entry name" value="pola"/>
    <property type="match status" value="1"/>
</dbReference>
<dbReference type="SUPFAM" id="SSF56672">
    <property type="entry name" value="DNA/RNA polymerases"/>
    <property type="match status" value="1"/>
</dbReference>
<keyword evidence="12 16" id="KW-0238">DNA-binding</keyword>
<dbReference type="Gene3D" id="3.30.70.370">
    <property type="match status" value="1"/>
</dbReference>
<dbReference type="Gene3D" id="1.20.1060.10">
    <property type="entry name" value="Taq DNA Polymerase, Chain T, domain 4"/>
    <property type="match status" value="1"/>
</dbReference>
<dbReference type="EC" id="2.7.7.7" evidence="2 15"/>
<dbReference type="Pfam" id="PF01612">
    <property type="entry name" value="DNA_pol_A_exo1"/>
    <property type="match status" value="1"/>
</dbReference>
<dbReference type="Pfam" id="PF02739">
    <property type="entry name" value="5_3_exonuc_N"/>
    <property type="match status" value="1"/>
</dbReference>
<evidence type="ECO:0000256" key="6">
    <source>
        <dbReference type="ARBA" id="ARBA00022705"/>
    </source>
</evidence>
<dbReference type="FunFam" id="1.10.150.20:FF:000003">
    <property type="entry name" value="DNA polymerase I"/>
    <property type="match status" value="1"/>
</dbReference>
<dbReference type="GO" id="GO:0003887">
    <property type="term" value="F:DNA-directed DNA polymerase activity"/>
    <property type="evidence" value="ECO:0007669"/>
    <property type="project" value="UniProtKB-UniRule"/>
</dbReference>
<dbReference type="SMART" id="SM00474">
    <property type="entry name" value="35EXOc"/>
    <property type="match status" value="1"/>
</dbReference>
<keyword evidence="11 16" id="KW-0239">DNA-directed DNA polymerase</keyword>
<evidence type="ECO:0000256" key="3">
    <source>
        <dbReference type="ARBA" id="ARBA00020311"/>
    </source>
</evidence>
<proteinExistence type="inferred from homology"/>
<dbReference type="Pfam" id="PF01367">
    <property type="entry name" value="5_3_exonuc"/>
    <property type="match status" value="1"/>
</dbReference>
<protein>
    <recommendedName>
        <fullName evidence="3 15">DNA polymerase I</fullName>
        <ecNumber evidence="2 15">2.7.7.7</ecNumber>
    </recommendedName>
</protein>
<evidence type="ECO:0000256" key="7">
    <source>
        <dbReference type="ARBA" id="ARBA00022722"/>
    </source>
</evidence>
<dbReference type="PANTHER" id="PTHR10133:SF27">
    <property type="entry name" value="DNA POLYMERASE NU"/>
    <property type="match status" value="1"/>
</dbReference>
<evidence type="ECO:0000256" key="16">
    <source>
        <dbReference type="RuleBase" id="RU004460"/>
    </source>
</evidence>
<dbReference type="InterPro" id="IPR036279">
    <property type="entry name" value="5-3_exonuclease_C_sf"/>
</dbReference>
<dbReference type="FunFam" id="1.20.1060.10:FF:000001">
    <property type="entry name" value="DNA polymerase I"/>
    <property type="match status" value="1"/>
</dbReference>
<keyword evidence="8 16" id="KW-0227">DNA damage</keyword>
<dbReference type="InterPro" id="IPR020046">
    <property type="entry name" value="5-3_exonucl_a-hlix_arch_N"/>
</dbReference>
<dbReference type="InterPro" id="IPR029060">
    <property type="entry name" value="PIN-like_dom_sf"/>
</dbReference>
<evidence type="ECO:0000256" key="1">
    <source>
        <dbReference type="ARBA" id="ARBA00007705"/>
    </source>
</evidence>
<dbReference type="SUPFAM" id="SSF88723">
    <property type="entry name" value="PIN domain-like"/>
    <property type="match status" value="1"/>
</dbReference>
<evidence type="ECO:0000256" key="2">
    <source>
        <dbReference type="ARBA" id="ARBA00012417"/>
    </source>
</evidence>
<dbReference type="Gene3D" id="3.40.50.1010">
    <property type="entry name" value="5'-nuclease"/>
    <property type="match status" value="1"/>
</dbReference>
<dbReference type="NCBIfam" id="NF004397">
    <property type="entry name" value="PRK05755.1"/>
    <property type="match status" value="1"/>
</dbReference>
<dbReference type="AlphaFoldDB" id="A0A2W1JNZ0"/>
<feature type="domain" description="3'-5' exonuclease" evidence="17">
    <location>
        <begin position="354"/>
        <end position="537"/>
    </location>
</feature>
<dbReference type="GO" id="GO:0006302">
    <property type="term" value="P:double-strand break repair"/>
    <property type="evidence" value="ECO:0007669"/>
    <property type="project" value="TreeGrafter"/>
</dbReference>
<dbReference type="PANTHER" id="PTHR10133">
    <property type="entry name" value="DNA POLYMERASE I"/>
    <property type="match status" value="1"/>
</dbReference>
<dbReference type="SUPFAM" id="SSF53098">
    <property type="entry name" value="Ribonuclease H-like"/>
    <property type="match status" value="1"/>
</dbReference>
<dbReference type="Pfam" id="PF00476">
    <property type="entry name" value="DNA_pol_A"/>
    <property type="match status" value="1"/>
</dbReference>
<dbReference type="PRINTS" id="PR00868">
    <property type="entry name" value="DNAPOLI"/>
</dbReference>
<keyword evidence="10 16" id="KW-0269">Exonuclease</keyword>
<keyword evidence="9 16" id="KW-0378">Hydrolase</keyword>
<dbReference type="SMART" id="SM00475">
    <property type="entry name" value="53EXOc"/>
    <property type="match status" value="1"/>
</dbReference>
<evidence type="ECO:0000259" key="19">
    <source>
        <dbReference type="SMART" id="SM00482"/>
    </source>
</evidence>
<organism evidence="20 21">
    <name type="scientific">Acaryochloris thomasi RCC1774</name>
    <dbReference type="NCBI Taxonomy" id="1764569"/>
    <lineage>
        <taxon>Bacteria</taxon>
        <taxon>Bacillati</taxon>
        <taxon>Cyanobacteriota</taxon>
        <taxon>Cyanophyceae</taxon>
        <taxon>Acaryochloridales</taxon>
        <taxon>Acaryochloridaceae</taxon>
        <taxon>Acaryochloris</taxon>
        <taxon>Acaryochloris thomasi</taxon>
    </lineage>
</organism>
<dbReference type="CDD" id="cd09859">
    <property type="entry name" value="PIN_53EXO"/>
    <property type="match status" value="1"/>
</dbReference>
<dbReference type="CDD" id="cd08637">
    <property type="entry name" value="DNA_pol_A_pol_I_C"/>
    <property type="match status" value="1"/>
</dbReference>
<keyword evidence="13 16" id="KW-0234">DNA repair</keyword>
<dbReference type="Gene3D" id="3.30.420.10">
    <property type="entry name" value="Ribonuclease H-like superfamily/Ribonuclease H"/>
    <property type="match status" value="1"/>
</dbReference>
<dbReference type="InterPro" id="IPR002298">
    <property type="entry name" value="DNA_polymerase_A"/>
</dbReference>
<evidence type="ECO:0000256" key="15">
    <source>
        <dbReference type="NCBIfam" id="TIGR00593"/>
    </source>
</evidence>
<dbReference type="InterPro" id="IPR002421">
    <property type="entry name" value="5-3_exonuclease"/>
</dbReference>
<evidence type="ECO:0000256" key="11">
    <source>
        <dbReference type="ARBA" id="ARBA00022932"/>
    </source>
</evidence>
<evidence type="ECO:0000256" key="4">
    <source>
        <dbReference type="ARBA" id="ARBA00022679"/>
    </source>
</evidence>
<dbReference type="RefSeq" id="WP_233501610.1">
    <property type="nucleotide sequence ID" value="NZ_CAWNWM010000009.1"/>
</dbReference>
<evidence type="ECO:0000256" key="14">
    <source>
        <dbReference type="ARBA" id="ARBA00049244"/>
    </source>
</evidence>
<dbReference type="GO" id="GO:0008409">
    <property type="term" value="F:5'-3' exonuclease activity"/>
    <property type="evidence" value="ECO:0007669"/>
    <property type="project" value="UniProtKB-UniRule"/>
</dbReference>
<comment type="caution">
    <text evidence="20">The sequence shown here is derived from an EMBL/GenBank/DDBJ whole genome shotgun (WGS) entry which is preliminary data.</text>
</comment>
<evidence type="ECO:0000313" key="21">
    <source>
        <dbReference type="Proteomes" id="UP000248857"/>
    </source>
</evidence>
<evidence type="ECO:0000259" key="18">
    <source>
        <dbReference type="SMART" id="SM00475"/>
    </source>
</evidence>
<accession>A0A2W1JNZ0</accession>
<evidence type="ECO:0000256" key="10">
    <source>
        <dbReference type="ARBA" id="ARBA00022839"/>
    </source>
</evidence>
<dbReference type="InterPro" id="IPR036397">
    <property type="entry name" value="RNaseH_sf"/>
</dbReference>
<dbReference type="GO" id="GO:0008408">
    <property type="term" value="F:3'-5' exonuclease activity"/>
    <property type="evidence" value="ECO:0007669"/>
    <property type="project" value="UniProtKB-UniRule"/>
</dbReference>
<feature type="domain" description="DNA-directed DNA polymerase family A palm" evidence="19">
    <location>
        <begin position="707"/>
        <end position="930"/>
    </location>
</feature>
<dbReference type="InterPro" id="IPR018320">
    <property type="entry name" value="DNA_polymerase_1"/>
</dbReference>
<evidence type="ECO:0000256" key="12">
    <source>
        <dbReference type="ARBA" id="ARBA00023125"/>
    </source>
</evidence>
<dbReference type="GO" id="GO:0003677">
    <property type="term" value="F:DNA binding"/>
    <property type="evidence" value="ECO:0007669"/>
    <property type="project" value="UniProtKB-UniRule"/>
</dbReference>
<dbReference type="InterPro" id="IPR043502">
    <property type="entry name" value="DNA/RNA_pol_sf"/>
</dbReference>
<dbReference type="InterPro" id="IPR020045">
    <property type="entry name" value="DNA_polI_H3TH"/>
</dbReference>
<dbReference type="SMART" id="SM00279">
    <property type="entry name" value="HhH2"/>
    <property type="match status" value="1"/>
</dbReference>
<dbReference type="SMART" id="SM00482">
    <property type="entry name" value="POLAc"/>
    <property type="match status" value="1"/>
</dbReference>
<keyword evidence="6 16" id="KW-0235">DNA replication</keyword>
<keyword evidence="21" id="KW-1185">Reference proteome</keyword>
<dbReference type="GO" id="GO:0006261">
    <property type="term" value="P:DNA-templated DNA replication"/>
    <property type="evidence" value="ECO:0007669"/>
    <property type="project" value="UniProtKB-UniRule"/>
</dbReference>
<name>A0A2W1JNZ0_9CYAN</name>
<reference evidence="20 21" key="1">
    <citation type="journal article" date="2018" name="Sci. Rep.">
        <title>A novel species of the marine cyanobacterium Acaryochloris with a unique pigment content and lifestyle.</title>
        <authorList>
            <person name="Partensky F."/>
            <person name="Six C."/>
            <person name="Ratin M."/>
            <person name="Garczarek L."/>
            <person name="Vaulot D."/>
            <person name="Probert I."/>
            <person name="Calteau A."/>
            <person name="Gourvil P."/>
            <person name="Marie D."/>
            <person name="Grebert T."/>
            <person name="Bouchier C."/>
            <person name="Le Panse S."/>
            <person name="Gachenot M."/>
            <person name="Rodriguez F."/>
            <person name="Garrido J.L."/>
        </authorList>
    </citation>
    <scope>NUCLEOTIDE SEQUENCE [LARGE SCALE GENOMIC DNA]</scope>
    <source>
        <strain evidence="20 21">RCC1774</strain>
    </source>
</reference>
<evidence type="ECO:0000256" key="8">
    <source>
        <dbReference type="ARBA" id="ARBA00022763"/>
    </source>
</evidence>
<evidence type="ECO:0000256" key="9">
    <source>
        <dbReference type="ARBA" id="ARBA00022801"/>
    </source>
</evidence>
<comment type="similarity">
    <text evidence="1 16">Belongs to the DNA polymerase type-A family.</text>
</comment>
<keyword evidence="4 16" id="KW-0808">Transferase</keyword>
<dbReference type="EMBL" id="PQWO01000009">
    <property type="protein sequence ID" value="PZD72592.1"/>
    <property type="molecule type" value="Genomic_DNA"/>
</dbReference>
<dbReference type="SUPFAM" id="SSF47807">
    <property type="entry name" value="5' to 3' exonuclease, C-terminal subdomain"/>
    <property type="match status" value="1"/>
</dbReference>
<evidence type="ECO:0000256" key="13">
    <source>
        <dbReference type="ARBA" id="ARBA00023204"/>
    </source>
</evidence>
<dbReference type="Gene3D" id="1.10.150.20">
    <property type="entry name" value="5' to 3' exonuclease, C-terminal subdomain"/>
    <property type="match status" value="2"/>
</dbReference>
<keyword evidence="5 16" id="KW-0548">Nucleotidyltransferase</keyword>
<dbReference type="InterPro" id="IPR001098">
    <property type="entry name" value="DNA-dir_DNA_pol_A_palm_dom"/>
</dbReference>
<dbReference type="CDD" id="cd09898">
    <property type="entry name" value="H3TH_53EXO"/>
    <property type="match status" value="1"/>
</dbReference>
<gene>
    <name evidence="20" type="primary">polA_1</name>
    <name evidence="16" type="synonym">polA</name>
    <name evidence="20" type="ORF">C1752_03428</name>
</gene>
<dbReference type="FunFam" id="1.10.150.20:FF:000002">
    <property type="entry name" value="DNA polymerase I"/>
    <property type="match status" value="1"/>
</dbReference>
<dbReference type="InterPro" id="IPR002562">
    <property type="entry name" value="3'-5'_exonuclease_dom"/>
</dbReference>
<comment type="function">
    <text evidence="16">In addition to polymerase activity, this DNA polymerase exhibits 3'-5' and 5'-3' exonuclease activity.</text>
</comment>
<dbReference type="Proteomes" id="UP000248857">
    <property type="component" value="Unassembled WGS sequence"/>
</dbReference>
<evidence type="ECO:0000259" key="17">
    <source>
        <dbReference type="SMART" id="SM00474"/>
    </source>
</evidence>
<sequence>MSATTSPSTSSAESTFILIDGHSLAFRAYYAFSKGREGGLRTSTGIPTSVCFGFLKNILEILKTQKPEYLAVAFDLGGPTFRHEADDTYKAGRSETPEDFIPDLENLQELLTAMNLPIVVAPGYEADDVIGTLATQGREAGFRVKILSGDRDLFQLVDDDHRVTVLYLSNIFSPAARSGAAPNEFGPEEVIKKLEVTPQQVVDYKALCGDSSDNIPGVKGIGHKTAVKLISEYETLDKIYAAVDQVKGAVQKKLIEGKESAYHSQFMAQIALEVPLEIKPADCKLQGFERTAIVPVLEKLEFQSFLSQINDLLQQFGGKDTPIKSEIDSDPDTWFFSAEETAVAQTPVEPVIFPQIIDTTEKLTALVQRLQKCKTPVAWDTETNSLSPRDAELVGIGCCWQDDPKEIAYIPISHVEGQNLEKSTALEALRPVLESENHPKVLQNAKFDRLVLRHQGIALAGVTFDTMLASYVINPEQNHNLTDLSRNYLQVVAQSYKEIVKKGQTIADLPISNVAEYCGLDVYTTLQLSEKLGAELDAIPELYQLLMEVELPLEAVLADMETAGVKINQEYLQSLSEQLGTELQQLETQAYEMAGEIFNLGSPKQLSEILFTKLELDVKKSRKTKLGYSTDAATLEKLKGDHPLIEVLLSYRTLAKLKSTYVDALPALVREDTQRVHTDFNQAVTATGRLSSSNPNLQNIPIRTEFSRQIRAAFVPEPGWILMAADYSQIELRILAHLSQEPRLVDAYRQGQDVHTLTAKLLLEKEEISSEERRLAKIINFGVIYGMGPQRFAREAGVKWAEAKEFIQKFYDRYPGVFDYLQRMEREAVAKGYVETILGRRRYFNFDSRSLTKHQGKPVSEITNLDLSQVKMSHYDRGLLRAAANAPIQGSSADLIKVAMVQLHEVLKPFQAQLLMQVHDELVLEVPPEEVEEVRSQIKTTMETALPLSIPLIADVHEGKNWMETK</sequence>